<accession>A0AC34GAH6</accession>
<dbReference type="WBParaSite" id="ES5_v2.g26616.t1">
    <property type="protein sequence ID" value="ES5_v2.g26616.t1"/>
    <property type="gene ID" value="ES5_v2.g26616"/>
</dbReference>
<evidence type="ECO:0000313" key="2">
    <source>
        <dbReference type="WBParaSite" id="ES5_v2.g26616.t1"/>
    </source>
</evidence>
<organism evidence="1 2">
    <name type="scientific">Panagrolaimus sp. ES5</name>
    <dbReference type="NCBI Taxonomy" id="591445"/>
    <lineage>
        <taxon>Eukaryota</taxon>
        <taxon>Metazoa</taxon>
        <taxon>Ecdysozoa</taxon>
        <taxon>Nematoda</taxon>
        <taxon>Chromadorea</taxon>
        <taxon>Rhabditida</taxon>
        <taxon>Tylenchina</taxon>
        <taxon>Panagrolaimomorpha</taxon>
        <taxon>Panagrolaimoidea</taxon>
        <taxon>Panagrolaimidae</taxon>
        <taxon>Panagrolaimus</taxon>
    </lineage>
</organism>
<dbReference type="Proteomes" id="UP000887579">
    <property type="component" value="Unplaced"/>
</dbReference>
<name>A0AC34GAH6_9BILA</name>
<protein>
    <submittedName>
        <fullName evidence="2">Uncharacterized protein</fullName>
    </submittedName>
</protein>
<proteinExistence type="predicted"/>
<sequence length="282" mass="31085">MLSPKKKVANVPSPLAAVVDNSNDDEELQTPTQKKTRKRKKSAATKSQQRRNQDQLKNRSTVAPSPSTQTKNGSVVNDASLSTSAAVDQLKSGSPRVIPPSKKNIGMQVISDTTVPRLANASASPVVPNRDDGQMDQDELMVAQMVQKDVDQMDQNEMNEVDKQQEDIYEDDEAVIHVPDPALADGQNIIANPLYGINATVTPWLRDPNNVPSYIGINWTEGSYYTAPKMRRYGETAKASDSHICGFMATMIPHMLGKTFNRIAFLDPLWHPAMRVPITSML</sequence>
<reference evidence="2" key="1">
    <citation type="submission" date="2022-11" db="UniProtKB">
        <authorList>
            <consortium name="WormBaseParasite"/>
        </authorList>
    </citation>
    <scope>IDENTIFICATION</scope>
</reference>
<evidence type="ECO:0000313" key="1">
    <source>
        <dbReference type="Proteomes" id="UP000887579"/>
    </source>
</evidence>